<evidence type="ECO:0000256" key="2">
    <source>
        <dbReference type="ARBA" id="ARBA00023265"/>
    </source>
</evidence>
<dbReference type="Proteomes" id="UP000722791">
    <property type="component" value="Unassembled WGS sequence"/>
</dbReference>
<dbReference type="CDD" id="cd05382">
    <property type="entry name" value="CAP_GAPR1-like"/>
    <property type="match status" value="1"/>
</dbReference>
<comment type="function">
    <text evidence="1">Probably involved in the defense reaction of plants against pathogens.</text>
</comment>
<dbReference type="InterPro" id="IPR001283">
    <property type="entry name" value="CRISP-related"/>
</dbReference>
<name>A0A8J4GF09_9CHLO</name>
<dbReference type="Gene3D" id="3.40.33.10">
    <property type="entry name" value="CAP"/>
    <property type="match status" value="1"/>
</dbReference>
<dbReference type="PRINTS" id="PR00837">
    <property type="entry name" value="V5TPXLIKE"/>
</dbReference>
<keyword evidence="2" id="KW-0568">Pathogenesis-related protein</keyword>
<evidence type="ECO:0000313" key="5">
    <source>
        <dbReference type="EMBL" id="GIM05899.1"/>
    </source>
</evidence>
<feature type="compositionally biased region" description="Pro residues" evidence="3">
    <location>
        <begin position="275"/>
        <end position="307"/>
    </location>
</feature>
<dbReference type="InterPro" id="IPR002413">
    <property type="entry name" value="V5_allergen-like"/>
</dbReference>
<dbReference type="InterPro" id="IPR014044">
    <property type="entry name" value="CAP_dom"/>
</dbReference>
<feature type="region of interest" description="Disordered" evidence="3">
    <location>
        <begin position="269"/>
        <end position="310"/>
    </location>
</feature>
<dbReference type="AlphaFoldDB" id="A0A8J4GF09"/>
<evidence type="ECO:0000256" key="3">
    <source>
        <dbReference type="SAM" id="MobiDB-lite"/>
    </source>
</evidence>
<keyword evidence="2" id="KW-0611">Plant defense</keyword>
<dbReference type="EMBL" id="BNCQ01000020">
    <property type="protein sequence ID" value="GIM05899.1"/>
    <property type="molecule type" value="Genomic_DNA"/>
</dbReference>
<evidence type="ECO:0000313" key="6">
    <source>
        <dbReference type="Proteomes" id="UP000722791"/>
    </source>
</evidence>
<accession>A0A8J4GF09</accession>
<dbReference type="PROSITE" id="PS01010">
    <property type="entry name" value="CRISP_2"/>
    <property type="match status" value="1"/>
</dbReference>
<sequence length="471" mass="50173">MNEQIRSPPAPAVLCRNRDERSLLVQQNTYLSSLIPSIFSAMIVREMSRQSLSSRPWVAAWALLFLIQLSTIYVSKSFALSTETTGGNLRGVNGRRLVSSLAQADTAESVAADGATVYPNGDSTSRRQLATSCSGASGYVSFPDSDHVGDTIGTSKKPAQQCTNDPTCVAYNSAGELKRSISPLANAPGSCIYIKKAFAPTQCDRYPGYLAKADVDHTNDNINIKAFTINKTIDRCNSDPACKGFNSNGWLKSVVTPTVAAKGVCLYTKTTSQSSPPPPPPPSRSPPPPTPPPPSPPPPSSSSPSPSPASAGCYDAAAALAEHNKDRALHGCPALTWNDTLAKASQAWAETLAAALCGLRHSSASNYGENLYALPSNWPLVASDMLCTPAVKGWYSEVKSYVFSATPYTDNQATFARIGHFTQVVWKSTTQVGCGAALGDDNYCLVVVCRYTPPGNYITNSQFFNNVPPLK</sequence>
<dbReference type="SUPFAM" id="SSF55797">
    <property type="entry name" value="PR-1-like"/>
    <property type="match status" value="1"/>
</dbReference>
<dbReference type="FunFam" id="3.40.33.10:FF:000010">
    <property type="entry name" value="Predicted protein"/>
    <property type="match status" value="1"/>
</dbReference>
<dbReference type="PROSITE" id="PS01009">
    <property type="entry name" value="CRISP_1"/>
    <property type="match status" value="1"/>
</dbReference>
<comment type="caution">
    <text evidence="5">The sequence shown here is derived from an EMBL/GenBank/DDBJ whole genome shotgun (WGS) entry which is preliminary data.</text>
</comment>
<dbReference type="GO" id="GO:0005576">
    <property type="term" value="C:extracellular region"/>
    <property type="evidence" value="ECO:0007669"/>
    <property type="project" value="InterPro"/>
</dbReference>
<dbReference type="InterPro" id="IPR034113">
    <property type="entry name" value="SCP_GAPR1-like"/>
</dbReference>
<organism evidence="5 6">
    <name type="scientific">Volvox reticuliferus</name>
    <dbReference type="NCBI Taxonomy" id="1737510"/>
    <lineage>
        <taxon>Eukaryota</taxon>
        <taxon>Viridiplantae</taxon>
        <taxon>Chlorophyta</taxon>
        <taxon>core chlorophytes</taxon>
        <taxon>Chlorophyceae</taxon>
        <taxon>CS clade</taxon>
        <taxon>Chlamydomonadales</taxon>
        <taxon>Volvocaceae</taxon>
        <taxon>Volvox</taxon>
    </lineage>
</organism>
<feature type="domain" description="SCP" evidence="4">
    <location>
        <begin position="314"/>
        <end position="459"/>
    </location>
</feature>
<gene>
    <name evidence="5" type="ORF">Vretimale_10304</name>
</gene>
<evidence type="ECO:0000256" key="1">
    <source>
        <dbReference type="ARBA" id="ARBA00003143"/>
    </source>
</evidence>
<dbReference type="Pfam" id="PF00188">
    <property type="entry name" value="CAP"/>
    <property type="match status" value="1"/>
</dbReference>
<protein>
    <recommendedName>
        <fullName evidence="4">SCP domain-containing protein</fullName>
    </recommendedName>
</protein>
<dbReference type="InterPro" id="IPR018244">
    <property type="entry name" value="Allrgn_V5/Tpx1_CS"/>
</dbReference>
<dbReference type="PRINTS" id="PR00838">
    <property type="entry name" value="V5ALLERGEN"/>
</dbReference>
<dbReference type="SMART" id="SM00198">
    <property type="entry name" value="SCP"/>
    <property type="match status" value="1"/>
</dbReference>
<proteinExistence type="predicted"/>
<evidence type="ECO:0000259" key="4">
    <source>
        <dbReference type="SMART" id="SM00198"/>
    </source>
</evidence>
<dbReference type="PANTHER" id="PTHR10334">
    <property type="entry name" value="CYSTEINE-RICH SECRETORY PROTEIN-RELATED"/>
    <property type="match status" value="1"/>
</dbReference>
<reference evidence="5" key="1">
    <citation type="journal article" date="2021" name="Proc. Natl. Acad. Sci. U.S.A.">
        <title>Three genomes in the algal genus Volvox reveal the fate of a haploid sex-determining region after a transition to homothallism.</title>
        <authorList>
            <person name="Yamamoto K."/>
            <person name="Hamaji T."/>
            <person name="Kawai-Toyooka H."/>
            <person name="Matsuzaki R."/>
            <person name="Takahashi F."/>
            <person name="Nishimura Y."/>
            <person name="Kawachi M."/>
            <person name="Noguchi H."/>
            <person name="Minakuchi Y."/>
            <person name="Umen J.G."/>
            <person name="Toyoda A."/>
            <person name="Nozaki H."/>
        </authorList>
    </citation>
    <scope>NUCLEOTIDE SEQUENCE</scope>
    <source>
        <strain evidence="5">NIES-3785</strain>
    </source>
</reference>
<dbReference type="InterPro" id="IPR035940">
    <property type="entry name" value="CAP_sf"/>
</dbReference>